<name>A0A364RFK3_9BACT</name>
<accession>A0A364RFK3</accession>
<evidence type="ECO:0000256" key="4">
    <source>
        <dbReference type="ARBA" id="ARBA00022989"/>
    </source>
</evidence>
<comment type="caution">
    <text evidence="7">The sequence shown here is derived from an EMBL/GenBank/DDBJ whole genome shotgun (WGS) entry which is preliminary data.</text>
</comment>
<dbReference type="PANTHER" id="PTHR43461">
    <property type="entry name" value="TRANSMEMBRANE PROTEIN 256"/>
    <property type="match status" value="1"/>
</dbReference>
<dbReference type="AlphaFoldDB" id="A0A364RFK3"/>
<gene>
    <name evidence="7" type="ORF">DP923_07570</name>
</gene>
<dbReference type="GO" id="GO:0005886">
    <property type="term" value="C:plasma membrane"/>
    <property type="evidence" value="ECO:0007669"/>
    <property type="project" value="TreeGrafter"/>
</dbReference>
<reference evidence="7 8" key="2">
    <citation type="submission" date="2018-07" db="EMBL/GenBank/DDBJ databases">
        <title>Pontibacter sp. 2b14 genomic sequence and assembly.</title>
        <authorList>
            <person name="Du Z.-J."/>
        </authorList>
    </citation>
    <scope>NUCLEOTIDE SEQUENCE [LARGE SCALE GENOMIC DNA]</scope>
    <source>
        <strain evidence="7 8">2b14</strain>
    </source>
</reference>
<feature type="transmembrane region" description="Helical" evidence="6">
    <location>
        <begin position="72"/>
        <end position="91"/>
    </location>
</feature>
<evidence type="ECO:0000256" key="5">
    <source>
        <dbReference type="ARBA" id="ARBA00023136"/>
    </source>
</evidence>
<dbReference type="EMBL" id="QMDV01000002">
    <property type="protein sequence ID" value="RAU83081.1"/>
    <property type="molecule type" value="Genomic_DNA"/>
</dbReference>
<organism evidence="7 8">
    <name type="scientific">Pontibacter arcticus</name>
    <dbReference type="NCBI Taxonomy" id="2080288"/>
    <lineage>
        <taxon>Bacteria</taxon>
        <taxon>Pseudomonadati</taxon>
        <taxon>Bacteroidota</taxon>
        <taxon>Cytophagia</taxon>
        <taxon>Cytophagales</taxon>
        <taxon>Hymenobacteraceae</taxon>
        <taxon>Pontibacter</taxon>
    </lineage>
</organism>
<evidence type="ECO:0000256" key="2">
    <source>
        <dbReference type="ARBA" id="ARBA00009694"/>
    </source>
</evidence>
<dbReference type="InterPro" id="IPR006696">
    <property type="entry name" value="DUF423"/>
</dbReference>
<keyword evidence="4 6" id="KW-1133">Transmembrane helix</keyword>
<keyword evidence="5 6" id="KW-0472">Membrane</keyword>
<protein>
    <submittedName>
        <fullName evidence="7">DUF423 domain-containing protein</fullName>
    </submittedName>
</protein>
<feature type="transmembrane region" description="Helical" evidence="6">
    <location>
        <begin position="48"/>
        <end position="65"/>
    </location>
</feature>
<comment type="subcellular location">
    <subcellularLocation>
        <location evidence="1">Membrane</location>
        <topology evidence="1">Multi-pass membrane protein</topology>
    </subcellularLocation>
</comment>
<sequence>MTQKIILLLASLLGALTVVFGAFGAHALGPMLRASNRLETYETAVKYQMYHTLALLVVGLLLFKIEHPALQVAAWCFILGVLVFSGSLYTLCLTGVTWLGAITPIGGALLIAGWGALFYAISKVL</sequence>
<evidence type="ECO:0000256" key="6">
    <source>
        <dbReference type="SAM" id="Phobius"/>
    </source>
</evidence>
<dbReference type="Pfam" id="PF04241">
    <property type="entry name" value="DUF423"/>
    <property type="match status" value="1"/>
</dbReference>
<dbReference type="PANTHER" id="PTHR43461:SF1">
    <property type="entry name" value="TRANSMEMBRANE PROTEIN 256"/>
    <property type="match status" value="1"/>
</dbReference>
<proteinExistence type="inferred from homology"/>
<dbReference type="Proteomes" id="UP000251692">
    <property type="component" value="Unassembled WGS sequence"/>
</dbReference>
<evidence type="ECO:0000256" key="1">
    <source>
        <dbReference type="ARBA" id="ARBA00004141"/>
    </source>
</evidence>
<evidence type="ECO:0000256" key="3">
    <source>
        <dbReference type="ARBA" id="ARBA00022692"/>
    </source>
</evidence>
<evidence type="ECO:0000313" key="8">
    <source>
        <dbReference type="Proteomes" id="UP000251692"/>
    </source>
</evidence>
<comment type="similarity">
    <text evidence="2">Belongs to the UPF0382 family.</text>
</comment>
<keyword evidence="8" id="KW-1185">Reference proteome</keyword>
<keyword evidence="3 6" id="KW-0812">Transmembrane</keyword>
<evidence type="ECO:0000313" key="7">
    <source>
        <dbReference type="EMBL" id="RAU83081.1"/>
    </source>
</evidence>
<dbReference type="RefSeq" id="WP_112305231.1">
    <property type="nucleotide sequence ID" value="NZ_QMDV01000002.1"/>
</dbReference>
<reference evidence="7 8" key="1">
    <citation type="submission" date="2018-06" db="EMBL/GenBank/DDBJ databases">
        <authorList>
            <person name="Liu Z.-W."/>
        </authorList>
    </citation>
    <scope>NUCLEOTIDE SEQUENCE [LARGE SCALE GENOMIC DNA]</scope>
    <source>
        <strain evidence="7 8">2b14</strain>
    </source>
</reference>
<feature type="transmembrane region" description="Helical" evidence="6">
    <location>
        <begin position="97"/>
        <end position="121"/>
    </location>
</feature>
<dbReference type="OrthoDB" id="9802121at2"/>